<feature type="domain" description="EamA" evidence="2">
    <location>
        <begin position="4"/>
        <end position="114"/>
    </location>
</feature>
<feature type="transmembrane region" description="Helical" evidence="1">
    <location>
        <begin position="181"/>
        <end position="200"/>
    </location>
</feature>
<dbReference type="GO" id="GO:0016020">
    <property type="term" value="C:membrane"/>
    <property type="evidence" value="ECO:0007669"/>
    <property type="project" value="InterPro"/>
</dbReference>
<dbReference type="STRING" id="28092.WM40_13210"/>
<evidence type="ECO:0000313" key="4">
    <source>
        <dbReference type="Proteomes" id="UP000033618"/>
    </source>
</evidence>
<gene>
    <name evidence="3" type="ORF">WM40_13210</name>
</gene>
<dbReference type="InterPro" id="IPR000620">
    <property type="entry name" value="EamA_dom"/>
</dbReference>
<keyword evidence="1" id="KW-1133">Transmembrane helix</keyword>
<feature type="transmembrane region" description="Helical" evidence="1">
    <location>
        <begin position="220"/>
        <end position="241"/>
    </location>
</feature>
<feature type="transmembrane region" description="Helical" evidence="1">
    <location>
        <begin position="261"/>
        <end position="282"/>
    </location>
</feature>
<dbReference type="SUPFAM" id="SSF103481">
    <property type="entry name" value="Multidrug resistance efflux transporter EmrE"/>
    <property type="match status" value="1"/>
</dbReference>
<evidence type="ECO:0000256" key="1">
    <source>
        <dbReference type="SAM" id="Phobius"/>
    </source>
</evidence>
<dbReference type="Proteomes" id="UP000033618">
    <property type="component" value="Unassembled WGS sequence"/>
</dbReference>
<feature type="transmembrane region" description="Helical" evidence="1">
    <location>
        <begin position="96"/>
        <end position="115"/>
    </location>
</feature>
<protein>
    <recommendedName>
        <fullName evidence="2">EamA domain-containing protein</fullName>
    </recommendedName>
</protein>
<dbReference type="AlphaFoldDB" id="A0A0F5K102"/>
<sequence length="353" mass="37204">MRGGLACGVGSGALWGLVFLAPAIVPDFTTIELSAGRYLCYGVVSLLAMLLSGRTSALALLRKTRPEHWWLATRLALIGNLVYYVLLSAAVQNVGVAAASLIIGTLPVTITLLGARGRDIAAPGDSHGLQDAGPGLHGPRLRDLAPALLLILVGIACINADVFSGHAAATSEGSSGDWHEAVLGISAAVGALAAWTWYAVGNARGLDAHPTFTNAEWAGLQGLVSGVMALMIWAVLAVLLYLPLPYGNVLGIHHAPFDRQIVFWSVNIALAVGASWMGNTLWNAAARRLPLTLSGQMIVFETLFALLYGFIHAQRLPRLLEIAAIVLLVIGVMWSVRLHAPGQRQSPTPTQAD</sequence>
<keyword evidence="1" id="KW-0472">Membrane</keyword>
<comment type="caution">
    <text evidence="3">The sequence shown here is derived from an EMBL/GenBank/DDBJ whole genome shotgun (WGS) entry which is preliminary data.</text>
</comment>
<feature type="transmembrane region" description="Helical" evidence="1">
    <location>
        <begin position="289"/>
        <end position="311"/>
    </location>
</feature>
<feature type="transmembrane region" description="Helical" evidence="1">
    <location>
        <begin position="317"/>
        <end position="336"/>
    </location>
</feature>
<dbReference type="PATRIC" id="fig|28092.6.peg.3108"/>
<name>A0A0F5K102_9BURK</name>
<dbReference type="Pfam" id="PF00892">
    <property type="entry name" value="EamA"/>
    <property type="match status" value="1"/>
</dbReference>
<dbReference type="InterPro" id="IPR037185">
    <property type="entry name" value="EmrE-like"/>
</dbReference>
<accession>A0A0F5K102</accession>
<organism evidence="3 4">
    <name type="scientific">Robbsia andropogonis</name>
    <dbReference type="NCBI Taxonomy" id="28092"/>
    <lineage>
        <taxon>Bacteria</taxon>
        <taxon>Pseudomonadati</taxon>
        <taxon>Pseudomonadota</taxon>
        <taxon>Betaproteobacteria</taxon>
        <taxon>Burkholderiales</taxon>
        <taxon>Burkholderiaceae</taxon>
        <taxon>Robbsia</taxon>
    </lineage>
</organism>
<dbReference type="OrthoDB" id="7216522at2"/>
<proteinExistence type="predicted"/>
<dbReference type="RefSeq" id="WP_024903071.1">
    <property type="nucleotide sequence ID" value="NZ_CADFGU010000002.1"/>
</dbReference>
<reference evidence="3 4" key="1">
    <citation type="submission" date="2015-03" db="EMBL/GenBank/DDBJ databases">
        <title>Draft Genome Sequence of Burkholderia andropogonis type strain ICMP2807, isolated from Sorghum bicolor.</title>
        <authorList>
            <person name="Lopes-Santos L."/>
            <person name="Castro D.B."/>
            <person name="Ottoboni L.M."/>
            <person name="Park D."/>
            <person name="Weirc B.S."/>
            <person name="Destefano S.A."/>
        </authorList>
    </citation>
    <scope>NUCLEOTIDE SEQUENCE [LARGE SCALE GENOMIC DNA]</scope>
    <source>
        <strain evidence="3 4">ICMP2807</strain>
    </source>
</reference>
<dbReference type="EMBL" id="LAQU01000012">
    <property type="protein sequence ID" value="KKB63237.1"/>
    <property type="molecule type" value="Genomic_DNA"/>
</dbReference>
<evidence type="ECO:0000259" key="2">
    <source>
        <dbReference type="Pfam" id="PF00892"/>
    </source>
</evidence>
<feature type="transmembrane region" description="Helical" evidence="1">
    <location>
        <begin position="69"/>
        <end position="90"/>
    </location>
</feature>
<feature type="transmembrane region" description="Helical" evidence="1">
    <location>
        <begin position="147"/>
        <end position="169"/>
    </location>
</feature>
<keyword evidence="1" id="KW-0812">Transmembrane</keyword>
<keyword evidence="4" id="KW-1185">Reference proteome</keyword>
<evidence type="ECO:0000313" key="3">
    <source>
        <dbReference type="EMBL" id="KKB63237.1"/>
    </source>
</evidence>
<feature type="transmembrane region" description="Helical" evidence="1">
    <location>
        <begin position="36"/>
        <end position="57"/>
    </location>
</feature>